<evidence type="ECO:0000256" key="1">
    <source>
        <dbReference type="ARBA" id="ARBA00023254"/>
    </source>
</evidence>
<sequence length="341" mass="37546">MCCPSGSKLTYFSALAVAIIKNRPLGVSSREYAEALACKLMSQDASCRGKAQGLQQEVLKLRQELLITRLTNTKSSTEAAGSAEPQPASDSETPELLQLEPQPAAAFPPPPVPSSHRGVAALPHEQFLQSLCALHRVEENNRGLESLWFSPDGGVGSVLVDSVCQLLDSVVAACRDPPPLGPGDLILTACQVAARAMDLFCSQRLPSADFTRRVEESLSELTGLLLHSNQLSRVSVIVLYAQDDVITLRDVPDMFLLFFQGQESSVLNQFPVDQYHNSCYLFWILEELLQKSKVPCTVEVGSDQTGFMKHLEQRVFQLSDEFPLFFICMWRLGGLFTPSDR</sequence>
<dbReference type="Pfam" id="PF13971">
    <property type="entry name" value="Mei4"/>
    <property type="match status" value="2"/>
</dbReference>
<dbReference type="GO" id="GO:0042138">
    <property type="term" value="P:meiotic DNA double-strand break formation"/>
    <property type="evidence" value="ECO:0007669"/>
    <property type="project" value="InterPro"/>
</dbReference>
<dbReference type="PANTHER" id="PTHR28575:SF1">
    <property type="entry name" value="MEIOSIS-SPECIFIC PROTEIN MEI4"/>
    <property type="match status" value="1"/>
</dbReference>
<accession>A0A8D0A4Q3</accession>
<keyword evidence="5" id="KW-1185">Reference proteome</keyword>
<comment type="similarity">
    <text evidence="2">Belongs to the MEI4L family.</text>
</comment>
<dbReference type="AlphaFoldDB" id="A0A8D0A4Q3"/>
<dbReference type="GeneTree" id="ENSGT00390000013856"/>
<evidence type="ECO:0000256" key="3">
    <source>
        <dbReference type="SAM" id="MobiDB-lite"/>
    </source>
</evidence>
<dbReference type="InterPro" id="IPR025888">
    <property type="entry name" value="MEI4"/>
</dbReference>
<dbReference type="GO" id="GO:0007129">
    <property type="term" value="P:homologous chromosome pairing at meiosis"/>
    <property type="evidence" value="ECO:0007669"/>
    <property type="project" value="TreeGrafter"/>
</dbReference>
<dbReference type="GO" id="GO:0000800">
    <property type="term" value="C:lateral element"/>
    <property type="evidence" value="ECO:0007669"/>
    <property type="project" value="TreeGrafter"/>
</dbReference>
<keyword evidence="1" id="KW-0469">Meiosis</keyword>
<dbReference type="GO" id="GO:0007283">
    <property type="term" value="P:spermatogenesis"/>
    <property type="evidence" value="ECO:0007669"/>
    <property type="project" value="TreeGrafter"/>
</dbReference>
<evidence type="ECO:0000313" key="5">
    <source>
        <dbReference type="Proteomes" id="UP000694568"/>
    </source>
</evidence>
<evidence type="ECO:0000313" key="4">
    <source>
        <dbReference type="Ensembl" id="ENSSLUP00000049999.1"/>
    </source>
</evidence>
<dbReference type="Proteomes" id="UP000694568">
    <property type="component" value="Unplaced"/>
</dbReference>
<organism evidence="4 5">
    <name type="scientific">Sander lucioperca</name>
    <name type="common">Pike-perch</name>
    <name type="synonym">Perca lucioperca</name>
    <dbReference type="NCBI Taxonomy" id="283035"/>
    <lineage>
        <taxon>Eukaryota</taxon>
        <taxon>Metazoa</taxon>
        <taxon>Chordata</taxon>
        <taxon>Craniata</taxon>
        <taxon>Vertebrata</taxon>
        <taxon>Euteleostomi</taxon>
        <taxon>Actinopterygii</taxon>
        <taxon>Neopterygii</taxon>
        <taxon>Teleostei</taxon>
        <taxon>Neoteleostei</taxon>
        <taxon>Acanthomorphata</taxon>
        <taxon>Eupercaria</taxon>
        <taxon>Perciformes</taxon>
        <taxon>Percoidei</taxon>
        <taxon>Percidae</taxon>
        <taxon>Luciopercinae</taxon>
        <taxon>Sander</taxon>
    </lineage>
</organism>
<feature type="region of interest" description="Disordered" evidence="3">
    <location>
        <begin position="73"/>
        <end position="95"/>
    </location>
</feature>
<dbReference type="PANTHER" id="PTHR28575">
    <property type="entry name" value="MEIOSIS-SPECIFIC PROTEIN MEI4"/>
    <property type="match status" value="1"/>
</dbReference>
<reference evidence="4" key="1">
    <citation type="submission" date="2025-08" db="UniProtKB">
        <authorList>
            <consortium name="Ensembl"/>
        </authorList>
    </citation>
    <scope>IDENTIFICATION</scope>
</reference>
<dbReference type="Ensembl" id="ENSSLUT00000051489.1">
    <property type="protein sequence ID" value="ENSSLUP00000049999.1"/>
    <property type="gene ID" value="ENSSLUG00000021793.1"/>
</dbReference>
<reference evidence="4" key="2">
    <citation type="submission" date="2025-09" db="UniProtKB">
        <authorList>
            <consortium name="Ensembl"/>
        </authorList>
    </citation>
    <scope>IDENTIFICATION</scope>
</reference>
<name>A0A8D0A4Q3_SANLU</name>
<proteinExistence type="inferred from homology"/>
<dbReference type="GO" id="GO:0048477">
    <property type="term" value="P:oogenesis"/>
    <property type="evidence" value="ECO:0007669"/>
    <property type="project" value="TreeGrafter"/>
</dbReference>
<protein>
    <submittedName>
        <fullName evidence="4">Meiosis-specific, MEI4 homolog (S. cerevisiae)</fullName>
    </submittedName>
</protein>
<evidence type="ECO:0000256" key="2">
    <source>
        <dbReference type="ARBA" id="ARBA00093453"/>
    </source>
</evidence>
<dbReference type="GO" id="GO:0006310">
    <property type="term" value="P:DNA recombination"/>
    <property type="evidence" value="ECO:0007669"/>
    <property type="project" value="InterPro"/>
</dbReference>